<dbReference type="SUPFAM" id="SSF51905">
    <property type="entry name" value="FAD/NAD(P)-binding domain"/>
    <property type="match status" value="1"/>
</dbReference>
<accession>A0A841H6L4</accession>
<evidence type="ECO:0000256" key="2">
    <source>
        <dbReference type="ARBA" id="ARBA00006046"/>
    </source>
</evidence>
<gene>
    <name evidence="7" type="ORF">HNQ61_005606</name>
</gene>
<proteinExistence type="inferred from homology"/>
<dbReference type="InterPro" id="IPR002937">
    <property type="entry name" value="Amino_oxidase"/>
</dbReference>
<dbReference type="NCBIfam" id="TIGR02734">
    <property type="entry name" value="crtI_fam"/>
    <property type="match status" value="1"/>
</dbReference>
<feature type="domain" description="Amine oxidase" evidence="6">
    <location>
        <begin position="11"/>
        <end position="291"/>
    </location>
</feature>
<name>A0A841H6L4_9BACT</name>
<dbReference type="Pfam" id="PF01593">
    <property type="entry name" value="Amino_oxidase"/>
    <property type="match status" value="1"/>
</dbReference>
<evidence type="ECO:0000313" key="8">
    <source>
        <dbReference type="Proteomes" id="UP000582837"/>
    </source>
</evidence>
<sequence length="493" mass="51909">MTDVLVVGSGMGGLSAAIALAARGLSVQILEAGPRPGGKMGIAVIDGVEVDTGPSVLTLPDTLDRTLRLAGSSLADELTLPEPEPGFRYLYPDGVALDVHSRPERTLQSVEQTLGRVAADEFAAFLAYAGRIWDAAAPHFVHGHAPSVGSLVRGGLGSLALLPRIDPLHTMWGAIRARVRDPHLRWLLARYATYNGSDVRRAPATLHCIAHVELSLGGFGVEGGMYEIVRALVRAAERLGVRMECGARVDGLIVRDGRVRGARTADGREWSADAVVGNADAAHVLGDLLPPPSRPRRGAVPPSTSGWTGILRARRRSGVDARVAHTVLFPREYLEEFADMFDRGRPPIDPTVYLCAQEACHGRAGWTEEEPVFVMANAPAEPPGGSSAATWDTLRATVLRRLDAAGLRAEGDDLVWERTPTALAAQFAGSRGAIYGAASNSALAAFRRPANRVPGVRGLYLASGSAHPGGGVPLCVLSGHAAAAALLADRGRG</sequence>
<evidence type="ECO:0000256" key="5">
    <source>
        <dbReference type="RuleBase" id="RU362075"/>
    </source>
</evidence>
<comment type="pathway">
    <text evidence="1 5">Carotenoid biosynthesis.</text>
</comment>
<evidence type="ECO:0000313" key="7">
    <source>
        <dbReference type="EMBL" id="MBB6073925.1"/>
    </source>
</evidence>
<dbReference type="Gene3D" id="3.50.50.60">
    <property type="entry name" value="FAD/NAD(P)-binding domain"/>
    <property type="match status" value="2"/>
</dbReference>
<keyword evidence="4 5" id="KW-0560">Oxidoreductase</keyword>
<evidence type="ECO:0000256" key="3">
    <source>
        <dbReference type="ARBA" id="ARBA00022746"/>
    </source>
</evidence>
<dbReference type="RefSeq" id="WP_170035042.1">
    <property type="nucleotide sequence ID" value="NZ_JABDTL010000001.1"/>
</dbReference>
<dbReference type="GO" id="GO:0016117">
    <property type="term" value="P:carotenoid biosynthetic process"/>
    <property type="evidence" value="ECO:0007669"/>
    <property type="project" value="UniProtKB-KW"/>
</dbReference>
<dbReference type="InterPro" id="IPR014105">
    <property type="entry name" value="Carotenoid/retinoid_OxRdtase"/>
</dbReference>
<comment type="caution">
    <text evidence="7">The sequence shown here is derived from an EMBL/GenBank/DDBJ whole genome shotgun (WGS) entry which is preliminary data.</text>
</comment>
<dbReference type="PANTHER" id="PTHR43734">
    <property type="entry name" value="PHYTOENE DESATURASE"/>
    <property type="match status" value="1"/>
</dbReference>
<dbReference type="EMBL" id="JACHIA010000033">
    <property type="protein sequence ID" value="MBB6073925.1"/>
    <property type="molecule type" value="Genomic_DNA"/>
</dbReference>
<evidence type="ECO:0000256" key="4">
    <source>
        <dbReference type="ARBA" id="ARBA00023002"/>
    </source>
</evidence>
<reference evidence="7 8" key="1">
    <citation type="submission" date="2020-08" db="EMBL/GenBank/DDBJ databases">
        <title>Genomic Encyclopedia of Type Strains, Phase IV (KMG-IV): sequencing the most valuable type-strain genomes for metagenomic binning, comparative biology and taxonomic classification.</title>
        <authorList>
            <person name="Goeker M."/>
        </authorList>
    </citation>
    <scope>NUCLEOTIDE SEQUENCE [LARGE SCALE GENOMIC DNA]</scope>
    <source>
        <strain evidence="7 8">DSM 29007</strain>
    </source>
</reference>
<keyword evidence="8" id="KW-1185">Reference proteome</keyword>
<protein>
    <submittedName>
        <fullName evidence="7">Phytoene desaturase</fullName>
    </submittedName>
</protein>
<dbReference type="AlphaFoldDB" id="A0A841H6L4"/>
<keyword evidence="3 5" id="KW-0125">Carotenoid biosynthesis</keyword>
<evidence type="ECO:0000256" key="1">
    <source>
        <dbReference type="ARBA" id="ARBA00004829"/>
    </source>
</evidence>
<dbReference type="PANTHER" id="PTHR43734:SF7">
    <property type="entry name" value="4,4'-DIAPONEUROSPORENE OXYGENASE"/>
    <property type="match status" value="1"/>
</dbReference>
<organism evidence="7 8">
    <name type="scientific">Longimicrobium terrae</name>
    <dbReference type="NCBI Taxonomy" id="1639882"/>
    <lineage>
        <taxon>Bacteria</taxon>
        <taxon>Pseudomonadati</taxon>
        <taxon>Gemmatimonadota</taxon>
        <taxon>Longimicrobiia</taxon>
        <taxon>Longimicrobiales</taxon>
        <taxon>Longimicrobiaceae</taxon>
        <taxon>Longimicrobium</taxon>
    </lineage>
</organism>
<evidence type="ECO:0000259" key="6">
    <source>
        <dbReference type="Pfam" id="PF01593"/>
    </source>
</evidence>
<dbReference type="InterPro" id="IPR036188">
    <property type="entry name" value="FAD/NAD-bd_sf"/>
</dbReference>
<dbReference type="PRINTS" id="PR00411">
    <property type="entry name" value="PNDRDTASEI"/>
</dbReference>
<dbReference type="Proteomes" id="UP000582837">
    <property type="component" value="Unassembled WGS sequence"/>
</dbReference>
<dbReference type="GO" id="GO:0016491">
    <property type="term" value="F:oxidoreductase activity"/>
    <property type="evidence" value="ECO:0007669"/>
    <property type="project" value="UniProtKB-KW"/>
</dbReference>
<comment type="similarity">
    <text evidence="2 5">Belongs to the carotenoid/retinoid oxidoreductase family.</text>
</comment>